<comment type="similarity">
    <text evidence="1">Belongs to the protein kinase superfamily. STE Ser/Thr protein kinase family. STE20 subfamily.</text>
</comment>
<reference evidence="3 4" key="1">
    <citation type="submission" date="2024-02" db="EMBL/GenBank/DDBJ databases">
        <authorList>
            <person name="Vignale AGUSTIN F."/>
            <person name="Sosa J E."/>
            <person name="Modenutti C."/>
        </authorList>
    </citation>
    <scope>NUCLEOTIDE SEQUENCE [LARGE SCALE GENOMIC DNA]</scope>
</reference>
<dbReference type="InterPro" id="IPR047173">
    <property type="entry name" value="STRAD_A/B-like"/>
</dbReference>
<dbReference type="EMBL" id="CAUOFW020003567">
    <property type="protein sequence ID" value="CAK9160728.1"/>
    <property type="molecule type" value="Genomic_DNA"/>
</dbReference>
<feature type="non-terminal residue" evidence="3">
    <location>
        <position position="62"/>
    </location>
</feature>
<keyword evidence="4" id="KW-1185">Reference proteome</keyword>
<sequence length="62" mass="6816">MGGGQKSYSVNPHDYKLLEEIGYGASATVYRAIYLLSNEVVAIKCLDLDRCNTNLVGFLIFA</sequence>
<dbReference type="Gene3D" id="3.30.200.20">
    <property type="entry name" value="Phosphorylase Kinase, domain 1"/>
    <property type="match status" value="1"/>
</dbReference>
<dbReference type="SUPFAM" id="SSF56112">
    <property type="entry name" value="Protein kinase-like (PK-like)"/>
    <property type="match status" value="1"/>
</dbReference>
<evidence type="ECO:0000256" key="1">
    <source>
        <dbReference type="ARBA" id="ARBA00008874"/>
    </source>
</evidence>
<evidence type="ECO:0008006" key="5">
    <source>
        <dbReference type="Google" id="ProtNLM"/>
    </source>
</evidence>
<gene>
    <name evidence="3" type="ORF">ILEXP_LOCUS29501</name>
</gene>
<name>A0ABC8SU55_9AQUA</name>
<dbReference type="AlphaFoldDB" id="A0ABC8SU55"/>
<evidence type="ECO:0000256" key="2">
    <source>
        <dbReference type="PROSITE-ProRule" id="PRU10141"/>
    </source>
</evidence>
<evidence type="ECO:0000313" key="4">
    <source>
        <dbReference type="Proteomes" id="UP001642360"/>
    </source>
</evidence>
<dbReference type="PANTHER" id="PTHR48014">
    <property type="entry name" value="SERINE/THREONINE-PROTEIN KINASE FRAY2"/>
    <property type="match status" value="1"/>
</dbReference>
<proteinExistence type="inferred from homology"/>
<dbReference type="PANTHER" id="PTHR48014:SF21">
    <property type="entry name" value="SERINE_THREONINE-PROTEIN KINASE FRAY2"/>
    <property type="match status" value="1"/>
</dbReference>
<keyword evidence="2" id="KW-0067">ATP-binding</keyword>
<dbReference type="InterPro" id="IPR017441">
    <property type="entry name" value="Protein_kinase_ATP_BS"/>
</dbReference>
<keyword evidence="2" id="KW-0547">Nucleotide-binding</keyword>
<comment type="caution">
    <text evidence="3">The sequence shown here is derived from an EMBL/GenBank/DDBJ whole genome shotgun (WGS) entry which is preliminary data.</text>
</comment>
<evidence type="ECO:0000313" key="3">
    <source>
        <dbReference type="EMBL" id="CAK9160728.1"/>
    </source>
</evidence>
<dbReference type="Proteomes" id="UP001642360">
    <property type="component" value="Unassembled WGS sequence"/>
</dbReference>
<dbReference type="GO" id="GO:0005524">
    <property type="term" value="F:ATP binding"/>
    <property type="evidence" value="ECO:0007669"/>
    <property type="project" value="UniProtKB-UniRule"/>
</dbReference>
<accession>A0ABC8SU55</accession>
<dbReference type="PROSITE" id="PS00107">
    <property type="entry name" value="PROTEIN_KINASE_ATP"/>
    <property type="match status" value="1"/>
</dbReference>
<protein>
    <recommendedName>
        <fullName evidence="5">Protein kinase domain-containing protein</fullName>
    </recommendedName>
</protein>
<feature type="binding site" evidence="2">
    <location>
        <position position="44"/>
    </location>
    <ligand>
        <name>ATP</name>
        <dbReference type="ChEBI" id="CHEBI:30616"/>
    </ligand>
</feature>
<dbReference type="InterPro" id="IPR011009">
    <property type="entry name" value="Kinase-like_dom_sf"/>
</dbReference>
<organism evidence="3 4">
    <name type="scientific">Ilex paraguariensis</name>
    <name type="common">yerba mate</name>
    <dbReference type="NCBI Taxonomy" id="185542"/>
    <lineage>
        <taxon>Eukaryota</taxon>
        <taxon>Viridiplantae</taxon>
        <taxon>Streptophyta</taxon>
        <taxon>Embryophyta</taxon>
        <taxon>Tracheophyta</taxon>
        <taxon>Spermatophyta</taxon>
        <taxon>Magnoliopsida</taxon>
        <taxon>eudicotyledons</taxon>
        <taxon>Gunneridae</taxon>
        <taxon>Pentapetalae</taxon>
        <taxon>asterids</taxon>
        <taxon>campanulids</taxon>
        <taxon>Aquifoliales</taxon>
        <taxon>Aquifoliaceae</taxon>
        <taxon>Ilex</taxon>
    </lineage>
</organism>